<dbReference type="Proteomes" id="UP000321323">
    <property type="component" value="Chromosome"/>
</dbReference>
<accession>A0ABZ1UFE0</accession>
<dbReference type="EMBL" id="CP136508">
    <property type="protein sequence ID" value="WUR11299.1"/>
    <property type="molecule type" value="Genomic_DNA"/>
</dbReference>
<sequence length="206" mass="22536">MNTADQILFLLKTRGPNTAQRLAEILDLTSMGTRRHLEAAQEKGLVSYEDVAEKVGRPSRHWLLTAAGHARFPDRHADLTVQLIDQVKALFGEPAMEQLIVAREAASEAAYRAAVDVEAALPERVAALAHVRDAEGYMAEVATAPDGALLLVENHCPICAAARACQQFCRSELEVFQRVLGPDCSVQRTEHQLAGARRCAYRIVPA</sequence>
<name>A0ABZ1UFE0_9BURK</name>
<dbReference type="InterPro" id="IPR036388">
    <property type="entry name" value="WH-like_DNA-bd_sf"/>
</dbReference>
<protein>
    <submittedName>
        <fullName evidence="1">Metalloregulator ArsR/SmtB family transcription factor</fullName>
    </submittedName>
</protein>
<dbReference type="InterPro" id="IPR036390">
    <property type="entry name" value="WH_DNA-bd_sf"/>
</dbReference>
<dbReference type="SUPFAM" id="SSF46785">
    <property type="entry name" value="Winged helix' DNA-binding domain"/>
    <property type="match status" value="1"/>
</dbReference>
<keyword evidence="2" id="KW-1185">Reference proteome</keyword>
<proteinExistence type="predicted"/>
<organism evidence="1 2">
    <name type="scientific">[Empedobacter] haloabium</name>
    <dbReference type="NCBI Taxonomy" id="592317"/>
    <lineage>
        <taxon>Bacteria</taxon>
        <taxon>Pseudomonadati</taxon>
        <taxon>Pseudomonadota</taxon>
        <taxon>Betaproteobacteria</taxon>
        <taxon>Burkholderiales</taxon>
        <taxon>Oxalobacteraceae</taxon>
        <taxon>Telluria group</taxon>
        <taxon>Telluria group incertae sedis</taxon>
    </lineage>
</organism>
<gene>
    <name evidence="1" type="ORF">E7V67_016430</name>
</gene>
<reference evidence="1 2" key="1">
    <citation type="journal article" date="2019" name="Int. J. Syst. Evol. Microbiol.">
        <title>The Draft Whole-Genome Sequence of the Antibiotic Producer Empedobacter haloabium ATCC 31962 Provides Indications for Its Taxonomic Reclassification.</title>
        <authorList>
            <person name="Miess H."/>
            <person name="Arlt P."/>
            <person name="Apel A.K."/>
            <person name="Weber T."/>
            <person name="Nieselt K."/>
            <person name="Hanssen F."/>
            <person name="Czemmel S."/>
            <person name="Nahnsen S."/>
            <person name="Gross H."/>
        </authorList>
    </citation>
    <scope>NUCLEOTIDE SEQUENCE [LARGE SCALE GENOMIC DNA]</scope>
    <source>
        <strain evidence="1 2">ATCC 31962</strain>
    </source>
</reference>
<evidence type="ECO:0000313" key="2">
    <source>
        <dbReference type="Proteomes" id="UP000321323"/>
    </source>
</evidence>
<dbReference type="Gene3D" id="1.10.10.10">
    <property type="entry name" value="Winged helix-like DNA-binding domain superfamily/Winged helix DNA-binding domain"/>
    <property type="match status" value="1"/>
</dbReference>
<evidence type="ECO:0000313" key="1">
    <source>
        <dbReference type="EMBL" id="WUR11299.1"/>
    </source>
</evidence>